<accession>A0A4Q1CJG0</accession>
<evidence type="ECO:0000313" key="1">
    <source>
        <dbReference type="EMBL" id="RXK60442.1"/>
    </source>
</evidence>
<dbReference type="AlphaFoldDB" id="A0A4Q1CJG0"/>
<dbReference type="RefSeq" id="WP_129130402.1">
    <property type="nucleotide sequence ID" value="NZ_SDHW01000002.1"/>
</dbReference>
<evidence type="ECO:0000313" key="2">
    <source>
        <dbReference type="Proteomes" id="UP000290204"/>
    </source>
</evidence>
<protein>
    <submittedName>
        <fullName evidence="1">Uncharacterized protein</fullName>
    </submittedName>
</protein>
<keyword evidence="2" id="KW-1185">Reference proteome</keyword>
<gene>
    <name evidence="1" type="ORF">ESA94_08210</name>
</gene>
<dbReference type="EMBL" id="SDHW01000002">
    <property type="protein sequence ID" value="RXK60442.1"/>
    <property type="molecule type" value="Genomic_DNA"/>
</dbReference>
<reference evidence="1 2" key="1">
    <citation type="submission" date="2019-01" db="EMBL/GenBank/DDBJ databases">
        <title>Lacibacter sp. strain TTM-7.</title>
        <authorList>
            <person name="Chen W.-M."/>
        </authorList>
    </citation>
    <scope>NUCLEOTIDE SEQUENCE [LARGE SCALE GENOMIC DNA]</scope>
    <source>
        <strain evidence="1 2">TTM-7</strain>
    </source>
</reference>
<name>A0A4Q1CJG0_9BACT</name>
<sequence length="151" mass="16776">MTYIEGKDSLVQLVNGMPPAGILEGGKLSVQLITTGCFVPDDEPLVVVSRINNEYLASVSRNGSVVLSEKRLDSSFTIEVKKLIGNCNRILNSKKKLPDSSRIKLEFANHHKIVISDGLRIIGVPLDKSMPTDPFREFVAAIYWHGQKKPW</sequence>
<dbReference type="Proteomes" id="UP000290204">
    <property type="component" value="Unassembled WGS sequence"/>
</dbReference>
<comment type="caution">
    <text evidence="1">The sequence shown here is derived from an EMBL/GenBank/DDBJ whole genome shotgun (WGS) entry which is preliminary data.</text>
</comment>
<organism evidence="1 2">
    <name type="scientific">Lacibacter luteus</name>
    <dbReference type="NCBI Taxonomy" id="2508719"/>
    <lineage>
        <taxon>Bacteria</taxon>
        <taxon>Pseudomonadati</taxon>
        <taxon>Bacteroidota</taxon>
        <taxon>Chitinophagia</taxon>
        <taxon>Chitinophagales</taxon>
        <taxon>Chitinophagaceae</taxon>
        <taxon>Lacibacter</taxon>
    </lineage>
</organism>
<proteinExistence type="predicted"/>